<dbReference type="Proteomes" id="UP001596035">
    <property type="component" value="Unassembled WGS sequence"/>
</dbReference>
<feature type="compositionally biased region" description="Basic and acidic residues" evidence="1">
    <location>
        <begin position="44"/>
        <end position="54"/>
    </location>
</feature>
<feature type="signal peptide" evidence="2">
    <location>
        <begin position="1"/>
        <end position="30"/>
    </location>
</feature>
<feature type="region of interest" description="Disordered" evidence="1">
    <location>
        <begin position="28"/>
        <end position="56"/>
    </location>
</feature>
<evidence type="ECO:0000256" key="2">
    <source>
        <dbReference type="SAM" id="SignalP"/>
    </source>
</evidence>
<evidence type="ECO:0000313" key="4">
    <source>
        <dbReference type="Proteomes" id="UP001596035"/>
    </source>
</evidence>
<dbReference type="InterPro" id="IPR052196">
    <property type="entry name" value="Bact_Kbp"/>
</dbReference>
<reference evidence="4" key="1">
    <citation type="journal article" date="2019" name="Int. J. Syst. Evol. Microbiol.">
        <title>The Global Catalogue of Microorganisms (GCM) 10K type strain sequencing project: providing services to taxonomists for standard genome sequencing and annotation.</title>
        <authorList>
            <consortium name="The Broad Institute Genomics Platform"/>
            <consortium name="The Broad Institute Genome Sequencing Center for Infectious Disease"/>
            <person name="Wu L."/>
            <person name="Ma J."/>
        </authorList>
    </citation>
    <scope>NUCLEOTIDE SEQUENCE [LARGE SCALE GENOMIC DNA]</scope>
    <source>
        <strain evidence="4">CGMCC 4.7131</strain>
    </source>
</reference>
<keyword evidence="4" id="KW-1185">Reference proteome</keyword>
<accession>A0ABW0DU73</accession>
<proteinExistence type="predicted"/>
<organism evidence="3 4">
    <name type="scientific">Streptomyces atrovirens</name>
    <dbReference type="NCBI Taxonomy" id="285556"/>
    <lineage>
        <taxon>Bacteria</taxon>
        <taxon>Bacillati</taxon>
        <taxon>Actinomycetota</taxon>
        <taxon>Actinomycetes</taxon>
        <taxon>Kitasatosporales</taxon>
        <taxon>Streptomycetaceae</taxon>
        <taxon>Streptomyces</taxon>
    </lineage>
</organism>
<gene>
    <name evidence="3" type="ORF">ACFPWV_21195</name>
</gene>
<dbReference type="PANTHER" id="PTHR34700">
    <property type="entry name" value="POTASSIUM BINDING PROTEIN KBP"/>
    <property type="match status" value="1"/>
</dbReference>
<comment type="caution">
    <text evidence="3">The sequence shown here is derived from an EMBL/GenBank/DDBJ whole genome shotgun (WGS) entry which is preliminary data.</text>
</comment>
<dbReference type="Gene3D" id="3.10.350.10">
    <property type="entry name" value="LysM domain"/>
    <property type="match status" value="1"/>
</dbReference>
<name>A0ABW0DU73_9ACTN</name>
<dbReference type="InterPro" id="IPR036779">
    <property type="entry name" value="LysM_dom_sf"/>
</dbReference>
<dbReference type="PANTHER" id="PTHR34700:SF4">
    <property type="entry name" value="PHAGE-LIKE ELEMENT PBSX PROTEIN XKDP"/>
    <property type="match status" value="1"/>
</dbReference>
<dbReference type="EMBL" id="JBHSKN010000019">
    <property type="protein sequence ID" value="MFC5242401.1"/>
    <property type="molecule type" value="Genomic_DNA"/>
</dbReference>
<feature type="chain" id="PRO_5045102688" evidence="2">
    <location>
        <begin position="31"/>
        <end position="219"/>
    </location>
</feature>
<evidence type="ECO:0000313" key="3">
    <source>
        <dbReference type="EMBL" id="MFC5242401.1"/>
    </source>
</evidence>
<sequence length="219" mass="23582">MRHIRRRGPTLALISGLAAGSMLLATSQAAATEDRARPHRPAGHSKEQTRHETHTVAGGNTLWEIAGDHYGDGTKWWVLFGANARTIEKTAQDHGRDGSDIGHWIFPETELTVPDPAALKAGEKAVRAALERVLAQHPQLIGSSLCPEAEAPEDIGDCLLGLLDQVPLLLEHIDFPEEVSSGALLELFEPLVTCVMEEEDPVACLAEATEAIPDLLTQG</sequence>
<keyword evidence="2" id="KW-0732">Signal</keyword>
<evidence type="ECO:0000256" key="1">
    <source>
        <dbReference type="SAM" id="MobiDB-lite"/>
    </source>
</evidence>
<protein>
    <submittedName>
        <fullName evidence="3">LysM peptidoglycan-binding domain-containing protein</fullName>
    </submittedName>
</protein>
<dbReference type="RefSeq" id="WP_344564949.1">
    <property type="nucleotide sequence ID" value="NZ_BAAATG010000034.1"/>
</dbReference>